<name>B4S6C2_PROA2</name>
<dbReference type="STRING" id="290512.Paes_2222"/>
<dbReference type="EMBL" id="CP001108">
    <property type="protein sequence ID" value="ACF47224.1"/>
    <property type="molecule type" value="Genomic_DNA"/>
</dbReference>
<organism evidence="1 2">
    <name type="scientific">Prosthecochloris aestuarii (strain DSM 271 / SK 413)</name>
    <dbReference type="NCBI Taxonomy" id="290512"/>
    <lineage>
        <taxon>Bacteria</taxon>
        <taxon>Pseudomonadati</taxon>
        <taxon>Chlorobiota</taxon>
        <taxon>Chlorobiia</taxon>
        <taxon>Chlorobiales</taxon>
        <taxon>Chlorobiaceae</taxon>
        <taxon>Prosthecochloris</taxon>
    </lineage>
</organism>
<evidence type="ECO:0000313" key="1">
    <source>
        <dbReference type="EMBL" id="ACF47224.1"/>
    </source>
</evidence>
<reference evidence="1" key="1">
    <citation type="submission" date="2008-06" db="EMBL/GenBank/DDBJ databases">
        <title>Complete sequence of chromosome of Prosthecochloris aestuarii DSM 271.</title>
        <authorList>
            <consortium name="US DOE Joint Genome Institute"/>
            <person name="Lucas S."/>
            <person name="Copeland A."/>
            <person name="Lapidus A."/>
            <person name="Glavina del Rio T."/>
            <person name="Dalin E."/>
            <person name="Tice H."/>
            <person name="Bruce D."/>
            <person name="Goodwin L."/>
            <person name="Pitluck S."/>
            <person name="Schmutz J."/>
            <person name="Larimer F."/>
            <person name="Land M."/>
            <person name="Hauser L."/>
            <person name="Kyrpides N."/>
            <person name="Anderson I."/>
            <person name="Liu Z."/>
            <person name="Li T."/>
            <person name="Zhao F."/>
            <person name="Overmann J."/>
            <person name="Bryant D.A."/>
            <person name="Richardson P."/>
        </authorList>
    </citation>
    <scope>NUCLEOTIDE SEQUENCE [LARGE SCALE GENOMIC DNA]</scope>
    <source>
        <strain evidence="1">DSM 271</strain>
    </source>
</reference>
<dbReference type="Proteomes" id="UP000002725">
    <property type="component" value="Chromosome"/>
</dbReference>
<dbReference type="AlphaFoldDB" id="B4S6C2"/>
<gene>
    <name evidence="1" type="ordered locus">Paes_2222</name>
</gene>
<dbReference type="KEGG" id="paa:Paes_2222"/>
<proteinExistence type="predicted"/>
<accession>B4S6C2</accession>
<dbReference type="RefSeq" id="WP_012506754.1">
    <property type="nucleotide sequence ID" value="NC_011059.1"/>
</dbReference>
<evidence type="ECO:0000313" key="2">
    <source>
        <dbReference type="Proteomes" id="UP000002725"/>
    </source>
</evidence>
<sequence>MPTGTIKPQVFRDSLLSPSVRKQETQDASLADVIRLVAESVADAQTALDRASANLVTELAGQQVEVIASITETIDSDGNVKYSQAKPRKVSLLDIGVMPTFYQFSQTVIEIQMDLKISEELNEKGIKSGRMALLADTAGIRFERKLNRDVSVSSKVTATLVPVPMPLRLEPVRTTDAD</sequence>
<dbReference type="eggNOG" id="ENOG5033JXY">
    <property type="taxonomic scope" value="Bacteria"/>
</dbReference>
<protein>
    <submittedName>
        <fullName evidence="1">Uncharacterized protein</fullName>
    </submittedName>
</protein>
<dbReference type="HOGENOM" id="CLU_099397_0_0_10"/>
<keyword evidence="2" id="KW-1185">Reference proteome</keyword>